<dbReference type="GO" id="GO:0015385">
    <property type="term" value="F:sodium:proton antiporter activity"/>
    <property type="evidence" value="ECO:0007669"/>
    <property type="project" value="TreeGrafter"/>
</dbReference>
<dbReference type="Pfam" id="PF06965">
    <property type="entry name" value="Na_H_antiport_1"/>
    <property type="match status" value="1"/>
</dbReference>
<dbReference type="NCBIfam" id="TIGR00773">
    <property type="entry name" value="NhaA"/>
    <property type="match status" value="1"/>
</dbReference>
<evidence type="ECO:0000256" key="5">
    <source>
        <dbReference type="ARBA" id="ARBA00023136"/>
    </source>
</evidence>
<keyword evidence="5 6" id="KW-0472">Membrane</keyword>
<dbReference type="PANTHER" id="PTHR30341">
    <property type="entry name" value="SODIUM ION/PROTON ANTIPORTER NHAA-RELATED"/>
    <property type="match status" value="1"/>
</dbReference>
<evidence type="ECO:0000256" key="3">
    <source>
        <dbReference type="ARBA" id="ARBA00022692"/>
    </source>
</evidence>
<accession>A0A3B0TTK3</accession>
<keyword evidence="2" id="KW-1003">Cell membrane</keyword>
<proteinExistence type="inferred from homology"/>
<feature type="transmembrane region" description="Helical" evidence="6">
    <location>
        <begin position="20"/>
        <end position="39"/>
    </location>
</feature>
<sequence length="438" mass="48697">MIDKILITPFQKFIKIESLSGVLLFSATIIALIWANSPYRHIYESLWQHKVGIKIHNFELIKPLILWINDGLMVIFFFLIGLELKRELLIGELDSPKKAAFPFIAAIGGMLFPVALFIFLNENPETLNGWGIPMAADIAFSLAILKLLGNRVPLSLKVFLTAFAIIDDIGAVLVIAVFYSTSINWLLLTYAVIPVFILSFLSYRKIYAKHLILVFGIIIWLLFLKAGIHPTVAGVLLAFTIPIRRKIDVKTYTNKLCGIANKIRETNDNKNPILSKGQIEQIDNLEACTNKVQSPLQHLEHRLHNWVAYFIIPVFALSNAGVAFNTKMSLDYPLIINIAICLFIGNFIGVALSSLLGVKLRITELPKGVDYRLVLGIASLAGVGFTMSIFIANLAFIENPVFIDSAKVGILIGSFISGLIGYTILRLSSKKKRMAGNK</sequence>
<dbReference type="PANTHER" id="PTHR30341:SF0">
    <property type="entry name" value="NA(+)_H(+) ANTIPORTER NHAA"/>
    <property type="match status" value="1"/>
</dbReference>
<feature type="transmembrane region" description="Helical" evidence="6">
    <location>
        <begin position="408"/>
        <end position="425"/>
    </location>
</feature>
<feature type="transmembrane region" description="Helical" evidence="6">
    <location>
        <begin position="373"/>
        <end position="396"/>
    </location>
</feature>
<evidence type="ECO:0000256" key="2">
    <source>
        <dbReference type="ARBA" id="ARBA00022475"/>
    </source>
</evidence>
<gene>
    <name evidence="7" type="ORF">MNBD_BACTEROID01-368</name>
</gene>
<dbReference type="GO" id="GO:0006885">
    <property type="term" value="P:regulation of pH"/>
    <property type="evidence" value="ECO:0007669"/>
    <property type="project" value="InterPro"/>
</dbReference>
<dbReference type="HAMAP" id="MF_01844">
    <property type="entry name" value="NhaA"/>
    <property type="match status" value="1"/>
</dbReference>
<feature type="transmembrane region" description="Helical" evidence="6">
    <location>
        <begin position="332"/>
        <end position="352"/>
    </location>
</feature>
<dbReference type="InterPro" id="IPR023171">
    <property type="entry name" value="Na/H_antiporter_dom_sf"/>
</dbReference>
<evidence type="ECO:0000256" key="4">
    <source>
        <dbReference type="ARBA" id="ARBA00022989"/>
    </source>
</evidence>
<feature type="transmembrane region" description="Helical" evidence="6">
    <location>
        <begin position="154"/>
        <end position="178"/>
    </location>
</feature>
<protein>
    <submittedName>
        <fullName evidence="7">Na+/H+ antiporter NhaA type</fullName>
    </submittedName>
</protein>
<dbReference type="AlphaFoldDB" id="A0A3B0TTK3"/>
<name>A0A3B0TTK3_9ZZZZ</name>
<evidence type="ECO:0000313" key="7">
    <source>
        <dbReference type="EMBL" id="VAW21298.1"/>
    </source>
</evidence>
<evidence type="ECO:0000256" key="6">
    <source>
        <dbReference type="SAM" id="Phobius"/>
    </source>
</evidence>
<feature type="transmembrane region" description="Helical" evidence="6">
    <location>
        <begin position="306"/>
        <end position="326"/>
    </location>
</feature>
<reference evidence="7" key="1">
    <citation type="submission" date="2018-06" db="EMBL/GenBank/DDBJ databases">
        <authorList>
            <person name="Zhirakovskaya E."/>
        </authorList>
    </citation>
    <scope>NUCLEOTIDE SEQUENCE</scope>
</reference>
<keyword evidence="4 6" id="KW-1133">Transmembrane helix</keyword>
<evidence type="ECO:0000256" key="1">
    <source>
        <dbReference type="ARBA" id="ARBA00004429"/>
    </source>
</evidence>
<feature type="transmembrane region" description="Helical" evidence="6">
    <location>
        <begin position="100"/>
        <end position="120"/>
    </location>
</feature>
<dbReference type="EMBL" id="UOEP01000141">
    <property type="protein sequence ID" value="VAW21298.1"/>
    <property type="molecule type" value="Genomic_DNA"/>
</dbReference>
<feature type="transmembrane region" description="Helical" evidence="6">
    <location>
        <begin position="210"/>
        <end position="239"/>
    </location>
</feature>
<dbReference type="GO" id="GO:0005886">
    <property type="term" value="C:plasma membrane"/>
    <property type="evidence" value="ECO:0007669"/>
    <property type="project" value="UniProtKB-SubCell"/>
</dbReference>
<organism evidence="7">
    <name type="scientific">hydrothermal vent metagenome</name>
    <dbReference type="NCBI Taxonomy" id="652676"/>
    <lineage>
        <taxon>unclassified sequences</taxon>
        <taxon>metagenomes</taxon>
        <taxon>ecological metagenomes</taxon>
    </lineage>
</organism>
<feature type="transmembrane region" description="Helical" evidence="6">
    <location>
        <begin position="60"/>
        <end position="80"/>
    </location>
</feature>
<keyword evidence="3 6" id="KW-0812">Transmembrane</keyword>
<dbReference type="Gene3D" id="1.20.1530.10">
    <property type="entry name" value="Na+/H+ antiporter like domain"/>
    <property type="match status" value="1"/>
</dbReference>
<feature type="transmembrane region" description="Helical" evidence="6">
    <location>
        <begin position="185"/>
        <end position="204"/>
    </location>
</feature>
<dbReference type="InterPro" id="IPR004670">
    <property type="entry name" value="NhaA"/>
</dbReference>
<comment type="subcellular location">
    <subcellularLocation>
        <location evidence="1">Cell inner membrane</location>
        <topology evidence="1">Multi-pass membrane protein</topology>
    </subcellularLocation>
</comment>